<name>A0A1I7XFK0_HETBA</name>
<protein>
    <submittedName>
        <fullName evidence="2">N-acetyltransferase domain-containing protein</fullName>
    </submittedName>
</protein>
<sequence length="36" mass="4262">MFNHFGQLNHQFVLPEHRQKGLGKIVELDISQKCIR</sequence>
<reference evidence="2" key="1">
    <citation type="submission" date="2016-11" db="UniProtKB">
        <authorList>
            <consortium name="WormBaseParasite"/>
        </authorList>
    </citation>
    <scope>IDENTIFICATION</scope>
</reference>
<dbReference type="WBParaSite" id="Hba_16100">
    <property type="protein sequence ID" value="Hba_16100"/>
    <property type="gene ID" value="Hba_16100"/>
</dbReference>
<proteinExistence type="predicted"/>
<keyword evidence="1" id="KW-1185">Reference proteome</keyword>
<evidence type="ECO:0000313" key="2">
    <source>
        <dbReference type="WBParaSite" id="Hba_16100"/>
    </source>
</evidence>
<accession>A0A1I7XFK0</accession>
<dbReference type="Gene3D" id="3.40.630.30">
    <property type="match status" value="1"/>
</dbReference>
<evidence type="ECO:0000313" key="1">
    <source>
        <dbReference type="Proteomes" id="UP000095283"/>
    </source>
</evidence>
<dbReference type="AlphaFoldDB" id="A0A1I7XFK0"/>
<dbReference type="Proteomes" id="UP000095283">
    <property type="component" value="Unplaced"/>
</dbReference>
<organism evidence="1 2">
    <name type="scientific">Heterorhabditis bacteriophora</name>
    <name type="common">Entomopathogenic nematode worm</name>
    <dbReference type="NCBI Taxonomy" id="37862"/>
    <lineage>
        <taxon>Eukaryota</taxon>
        <taxon>Metazoa</taxon>
        <taxon>Ecdysozoa</taxon>
        <taxon>Nematoda</taxon>
        <taxon>Chromadorea</taxon>
        <taxon>Rhabditida</taxon>
        <taxon>Rhabditina</taxon>
        <taxon>Rhabditomorpha</taxon>
        <taxon>Strongyloidea</taxon>
        <taxon>Heterorhabditidae</taxon>
        <taxon>Heterorhabditis</taxon>
    </lineage>
</organism>